<protein>
    <recommendedName>
        <fullName evidence="3">Transposase</fullName>
    </recommendedName>
</protein>
<keyword evidence="2" id="KW-1185">Reference proteome</keyword>
<name>A0ABP9S775_9MICC</name>
<dbReference type="EMBL" id="BAABKK010000010">
    <property type="protein sequence ID" value="GAA5192264.1"/>
    <property type="molecule type" value="Genomic_DNA"/>
</dbReference>
<evidence type="ECO:0000313" key="1">
    <source>
        <dbReference type="EMBL" id="GAA5192264.1"/>
    </source>
</evidence>
<evidence type="ECO:0000313" key="2">
    <source>
        <dbReference type="Proteomes" id="UP001500200"/>
    </source>
</evidence>
<accession>A0ABP9S775</accession>
<gene>
    <name evidence="1" type="ORF">GCM10023346_13820</name>
</gene>
<proteinExistence type="predicted"/>
<reference evidence="2" key="1">
    <citation type="journal article" date="2019" name="Int. J. Syst. Evol. Microbiol.">
        <title>The Global Catalogue of Microorganisms (GCM) 10K type strain sequencing project: providing services to taxonomists for standard genome sequencing and annotation.</title>
        <authorList>
            <consortium name="The Broad Institute Genomics Platform"/>
            <consortium name="The Broad Institute Genome Sequencing Center for Infectious Disease"/>
            <person name="Wu L."/>
            <person name="Ma J."/>
        </authorList>
    </citation>
    <scope>NUCLEOTIDE SEQUENCE [LARGE SCALE GENOMIC DNA]</scope>
    <source>
        <strain evidence="2">JCM 18514</strain>
    </source>
</reference>
<dbReference type="Proteomes" id="UP001500200">
    <property type="component" value="Unassembled WGS sequence"/>
</dbReference>
<organism evidence="1 2">
    <name type="scientific">Arthrobacter gyeryongensis</name>
    <dbReference type="NCBI Taxonomy" id="1650592"/>
    <lineage>
        <taxon>Bacteria</taxon>
        <taxon>Bacillati</taxon>
        <taxon>Actinomycetota</taxon>
        <taxon>Actinomycetes</taxon>
        <taxon>Micrococcales</taxon>
        <taxon>Micrococcaceae</taxon>
        <taxon>Arthrobacter</taxon>
    </lineage>
</organism>
<comment type="caution">
    <text evidence="1">The sequence shown here is derived from an EMBL/GenBank/DDBJ whole genome shotgun (WGS) entry which is preliminary data.</text>
</comment>
<sequence>MVPVGLNEACFVSQTDVDRLSPRMLGIDERRFRSVRYFQESESKTWTRFEPWMTTIVDLDTGQVLGVMDSRDHKCVKEWLFARPLEWRWRFRSLRSTRRRRSARRCACDFHPRRSITST</sequence>
<evidence type="ECO:0008006" key="3">
    <source>
        <dbReference type="Google" id="ProtNLM"/>
    </source>
</evidence>